<evidence type="ECO:0000313" key="4">
    <source>
        <dbReference type="Proteomes" id="UP001589645"/>
    </source>
</evidence>
<feature type="transmembrane region" description="Helical" evidence="2">
    <location>
        <begin position="185"/>
        <end position="203"/>
    </location>
</feature>
<sequence length="573" mass="61919">MSTTITSTTTEHSKTELNEYEQERVPQHKLLGWRHFLGTYSGEHVAGTEFVIGAAFVAWGASTFDILMGLLVGNVMAVLTWALITAPIATQSRLTVYEYLRRIAGPGFNKVYNVVNAVLFCALGGAMITVSASAVRILFNIPAQTHWYPNSGAFIAVALAVGAIVVAIAVLGFKKCAQFATVCSPWLLVVFVTGGMVCLPALSNLGNGEAFTGFGQFTALADQYIWTGQTPDGSPSMTFWQIAAFAWVCNLAMHGSLGDMALLRFAKSPKYGYFSAFGMFFGHYIAWICAGIMGAGAMLLLQTTMSNLDAGGIAYAALGATGIIAVIIAGWTTSNPTIYRAGLAIQSIFPSKSRAYITTIVGIVTAIIACFPFVFTRLLDFVGYMGLLLAPVGAIVVSEHWVFKKIGLTPLWSQYQGNSLNKAALLAWAIGVVFAVSCEQLGILHLFFLFVPTYLLSMVVYILLAKSMGAGDDYRVQQAEYEQSLEREAQRHQQQAKQEHQQQPVHKPAGTLEKVSGAIALACLAAMVLSALKVWGSGADYQAAFDSFKAFVIYPTILYFIAATTWITQRDKS</sequence>
<dbReference type="Proteomes" id="UP001589645">
    <property type="component" value="Unassembled WGS sequence"/>
</dbReference>
<keyword evidence="4" id="KW-1185">Reference proteome</keyword>
<feature type="transmembrane region" description="Helical" evidence="2">
    <location>
        <begin position="381"/>
        <end position="398"/>
    </location>
</feature>
<accession>A0ABV5HQF2</accession>
<evidence type="ECO:0000256" key="2">
    <source>
        <dbReference type="SAM" id="Phobius"/>
    </source>
</evidence>
<feature type="transmembrane region" description="Helical" evidence="2">
    <location>
        <begin position="66"/>
        <end position="90"/>
    </location>
</feature>
<gene>
    <name evidence="3" type="ORF">ACFFUV_16035</name>
</gene>
<reference evidence="3 4" key="1">
    <citation type="submission" date="2024-09" db="EMBL/GenBank/DDBJ databases">
        <authorList>
            <person name="Sun Q."/>
            <person name="Mori K."/>
        </authorList>
    </citation>
    <scope>NUCLEOTIDE SEQUENCE [LARGE SCALE GENOMIC DNA]</scope>
    <source>
        <strain evidence="3 4">CECT 8064</strain>
    </source>
</reference>
<feature type="transmembrane region" description="Helical" evidence="2">
    <location>
        <begin position="239"/>
        <end position="262"/>
    </location>
</feature>
<dbReference type="InterPro" id="IPR030191">
    <property type="entry name" value="CodB"/>
</dbReference>
<feature type="transmembrane region" description="Helical" evidence="2">
    <location>
        <begin position="313"/>
        <end position="334"/>
    </location>
</feature>
<feature type="compositionally biased region" description="Low complexity" evidence="1">
    <location>
        <begin position="1"/>
        <end position="10"/>
    </location>
</feature>
<dbReference type="EMBL" id="JBHMEP010000005">
    <property type="protein sequence ID" value="MFB9136483.1"/>
    <property type="molecule type" value="Genomic_DNA"/>
</dbReference>
<dbReference type="PANTHER" id="PTHR30569">
    <property type="entry name" value="CYTOSINE TRANSPORTER CODB"/>
    <property type="match status" value="1"/>
</dbReference>
<feature type="transmembrane region" description="Helical" evidence="2">
    <location>
        <begin position="274"/>
        <end position="301"/>
    </location>
</feature>
<protein>
    <submittedName>
        <fullName evidence="3">Purine-cytosine permease family protein</fullName>
    </submittedName>
</protein>
<feature type="transmembrane region" description="Helical" evidence="2">
    <location>
        <begin position="355"/>
        <end position="375"/>
    </location>
</feature>
<comment type="caution">
    <text evidence="3">The sequence shown here is derived from an EMBL/GenBank/DDBJ whole genome shotgun (WGS) entry which is preliminary data.</text>
</comment>
<feature type="compositionally biased region" description="Basic and acidic residues" evidence="1">
    <location>
        <begin position="11"/>
        <end position="21"/>
    </location>
</feature>
<keyword evidence="2" id="KW-0472">Membrane</keyword>
<feature type="transmembrane region" description="Helical" evidence="2">
    <location>
        <begin position="443"/>
        <end position="465"/>
    </location>
</feature>
<feature type="transmembrane region" description="Helical" evidence="2">
    <location>
        <begin position="515"/>
        <end position="536"/>
    </location>
</feature>
<evidence type="ECO:0000313" key="3">
    <source>
        <dbReference type="EMBL" id="MFB9136483.1"/>
    </source>
</evidence>
<organism evidence="3 4">
    <name type="scientific">Vibrio olivae</name>
    <dbReference type="NCBI Taxonomy" id="1243002"/>
    <lineage>
        <taxon>Bacteria</taxon>
        <taxon>Pseudomonadati</taxon>
        <taxon>Pseudomonadota</taxon>
        <taxon>Gammaproteobacteria</taxon>
        <taxon>Vibrionales</taxon>
        <taxon>Vibrionaceae</taxon>
        <taxon>Vibrio</taxon>
    </lineage>
</organism>
<keyword evidence="2" id="KW-0812">Transmembrane</keyword>
<proteinExistence type="predicted"/>
<evidence type="ECO:0000256" key="1">
    <source>
        <dbReference type="SAM" id="MobiDB-lite"/>
    </source>
</evidence>
<name>A0ABV5HQF2_9VIBR</name>
<feature type="region of interest" description="Disordered" evidence="1">
    <location>
        <begin position="1"/>
        <end position="21"/>
    </location>
</feature>
<feature type="transmembrane region" description="Helical" evidence="2">
    <location>
        <begin position="151"/>
        <end position="173"/>
    </location>
</feature>
<dbReference type="Gene3D" id="1.10.4160.10">
    <property type="entry name" value="Hydantoin permease"/>
    <property type="match status" value="1"/>
</dbReference>
<keyword evidence="2" id="KW-1133">Transmembrane helix</keyword>
<feature type="transmembrane region" description="Helical" evidence="2">
    <location>
        <begin position="111"/>
        <end position="139"/>
    </location>
</feature>
<feature type="region of interest" description="Disordered" evidence="1">
    <location>
        <begin position="487"/>
        <end position="507"/>
    </location>
</feature>
<dbReference type="RefSeq" id="WP_390194592.1">
    <property type="nucleotide sequence ID" value="NZ_JBHMEP010000005.1"/>
</dbReference>
<dbReference type="PANTHER" id="PTHR30569:SF0">
    <property type="entry name" value="CYTOSINE PERMEASE"/>
    <property type="match status" value="1"/>
</dbReference>
<feature type="transmembrane region" description="Helical" evidence="2">
    <location>
        <begin position="548"/>
        <end position="567"/>
    </location>
</feature>